<organism evidence="1 2">
    <name type="scientific">Deinococcus psychrotolerans</name>
    <dbReference type="NCBI Taxonomy" id="2489213"/>
    <lineage>
        <taxon>Bacteria</taxon>
        <taxon>Thermotogati</taxon>
        <taxon>Deinococcota</taxon>
        <taxon>Deinococci</taxon>
        <taxon>Deinococcales</taxon>
        <taxon>Deinococcaceae</taxon>
        <taxon>Deinococcus</taxon>
    </lineage>
</organism>
<name>A0A3G8YCP3_9DEIO</name>
<dbReference type="OrthoDB" id="73436at2"/>
<dbReference type="KEGG" id="dph:EHF33_10760"/>
<evidence type="ECO:0008006" key="3">
    <source>
        <dbReference type="Google" id="ProtNLM"/>
    </source>
</evidence>
<dbReference type="AlphaFoldDB" id="A0A3G8YCP3"/>
<dbReference type="RefSeq" id="WP_124871166.1">
    <property type="nucleotide sequence ID" value="NZ_CP034183.1"/>
</dbReference>
<keyword evidence="2" id="KW-1185">Reference proteome</keyword>
<protein>
    <recommendedName>
        <fullName evidence="3">Thiol:disulfide interchange protein DsbD N-terminal domain-containing protein</fullName>
    </recommendedName>
</protein>
<gene>
    <name evidence="1" type="ORF">EHF33_10760</name>
</gene>
<proteinExistence type="predicted"/>
<sequence length="145" mass="15478">MLQTALLTLTLPAVLLGAPKSDTAALTIELPSGVLLSRFAPNQLTLSVGGQTQTLRPLGTPNRHADYADYFGTLEPLRFRLPLGSRGAGKTPAQGTLSAQLFICDKVARLCAMRTLKLQVTLGKTLRLTQAQLQPALISSEADRP</sequence>
<dbReference type="Proteomes" id="UP000276417">
    <property type="component" value="Chromosome 1"/>
</dbReference>
<reference evidence="1 2" key="1">
    <citation type="submission" date="2018-11" db="EMBL/GenBank/DDBJ databases">
        <title>Deinococcus shelandsis sp. nov., isolated from South Shetland Islands soil of Antarctica.</title>
        <authorList>
            <person name="Tian J."/>
        </authorList>
    </citation>
    <scope>NUCLEOTIDE SEQUENCE [LARGE SCALE GENOMIC DNA]</scope>
    <source>
        <strain evidence="1 2">S14-83T</strain>
    </source>
</reference>
<dbReference type="EMBL" id="CP034183">
    <property type="protein sequence ID" value="AZI43159.1"/>
    <property type="molecule type" value="Genomic_DNA"/>
</dbReference>
<evidence type="ECO:0000313" key="1">
    <source>
        <dbReference type="EMBL" id="AZI43159.1"/>
    </source>
</evidence>
<accession>A0A3G8YCP3</accession>
<evidence type="ECO:0000313" key="2">
    <source>
        <dbReference type="Proteomes" id="UP000276417"/>
    </source>
</evidence>